<organism evidence="1">
    <name type="scientific">human gut metagenome</name>
    <dbReference type="NCBI Taxonomy" id="408170"/>
    <lineage>
        <taxon>unclassified sequences</taxon>
        <taxon>metagenomes</taxon>
        <taxon>organismal metagenomes</taxon>
    </lineage>
</organism>
<protein>
    <submittedName>
        <fullName evidence="1">Phosphoribosylformylglycinamidine synthase</fullName>
    </submittedName>
</protein>
<dbReference type="SUPFAM" id="SSF55326">
    <property type="entry name" value="PurM N-terminal domain-like"/>
    <property type="match status" value="1"/>
</dbReference>
<dbReference type="InterPro" id="IPR036921">
    <property type="entry name" value="PurM-like_N_sf"/>
</dbReference>
<dbReference type="Gene3D" id="3.90.650.10">
    <property type="entry name" value="PurM-like C-terminal domain"/>
    <property type="match status" value="1"/>
</dbReference>
<dbReference type="InterPro" id="IPR036676">
    <property type="entry name" value="PurM-like_C_sf"/>
</dbReference>
<evidence type="ECO:0000313" key="1">
    <source>
        <dbReference type="EMBL" id="EKC68643.1"/>
    </source>
</evidence>
<dbReference type="EMBL" id="AJWZ01003287">
    <property type="protein sequence ID" value="EKC68643.1"/>
    <property type="molecule type" value="Genomic_DNA"/>
</dbReference>
<dbReference type="PANTHER" id="PTHR10099">
    <property type="entry name" value="PHOSPHORIBOSYLFORMYLGLYCINAMIDINE SYNTHASE"/>
    <property type="match status" value="1"/>
</dbReference>
<sequence length="195" mass="21361">YTDTASIMAFGYNPYVASWSPYHGAAYAVVEAAAKVVAAGARYDRMRYSYQEYFERMTHNPESWGKPLAALLGALKMQVELGLPSIGGKDSMSGTFQQINVPPMLMAFGITTVNASTVISTDLKAPGHRLYLIRHTPRENYMPDTEQLKRNFTFVSDEIERGKILAAWSVGFGGVAEGLAKMAFGNEVGAEVTMD</sequence>
<dbReference type="GO" id="GO:0004642">
    <property type="term" value="F:phosphoribosylformylglycinamidine synthase activity"/>
    <property type="evidence" value="ECO:0007669"/>
    <property type="project" value="TreeGrafter"/>
</dbReference>
<dbReference type="GO" id="GO:0006164">
    <property type="term" value="P:purine nucleotide biosynthetic process"/>
    <property type="evidence" value="ECO:0007669"/>
    <property type="project" value="TreeGrafter"/>
</dbReference>
<feature type="non-terminal residue" evidence="1">
    <location>
        <position position="1"/>
    </location>
</feature>
<dbReference type="Gene3D" id="3.30.1330.10">
    <property type="entry name" value="PurM-like, N-terminal domain"/>
    <property type="match status" value="1"/>
</dbReference>
<reference evidence="1" key="1">
    <citation type="journal article" date="2013" name="Environ. Microbiol.">
        <title>Microbiota from the distal guts of lean and obese adolescents exhibit partial functional redundancy besides clear differences in community structure.</title>
        <authorList>
            <person name="Ferrer M."/>
            <person name="Ruiz A."/>
            <person name="Lanza F."/>
            <person name="Haange S.B."/>
            <person name="Oberbach A."/>
            <person name="Till H."/>
            <person name="Bargiela R."/>
            <person name="Campoy C."/>
            <person name="Segura M.T."/>
            <person name="Richter M."/>
            <person name="von Bergen M."/>
            <person name="Seifert J."/>
            <person name="Suarez A."/>
        </authorList>
    </citation>
    <scope>NUCLEOTIDE SEQUENCE</scope>
</reference>
<dbReference type="AlphaFoldDB" id="K1TFW9"/>
<proteinExistence type="predicted"/>
<name>K1TFW9_9ZZZZ</name>
<accession>K1TFW9</accession>
<feature type="non-terminal residue" evidence="1">
    <location>
        <position position="195"/>
    </location>
</feature>
<dbReference type="GO" id="GO:0005737">
    <property type="term" value="C:cytoplasm"/>
    <property type="evidence" value="ECO:0007669"/>
    <property type="project" value="TreeGrafter"/>
</dbReference>
<comment type="caution">
    <text evidence="1">The sequence shown here is derived from an EMBL/GenBank/DDBJ whole genome shotgun (WGS) entry which is preliminary data.</text>
</comment>
<gene>
    <name evidence="1" type="ORF">OBE_04823</name>
</gene>
<dbReference type="PANTHER" id="PTHR10099:SF1">
    <property type="entry name" value="PHOSPHORIBOSYLFORMYLGLYCINAMIDINE SYNTHASE"/>
    <property type="match status" value="1"/>
</dbReference>
<dbReference type="CDD" id="cd02204">
    <property type="entry name" value="PurL_repeat2"/>
    <property type="match status" value="1"/>
</dbReference>
<dbReference type="SUPFAM" id="SSF56042">
    <property type="entry name" value="PurM C-terminal domain-like"/>
    <property type="match status" value="1"/>
</dbReference>